<comment type="subcellular location">
    <subcellularLocation>
        <location evidence="6">Cell membrane</location>
        <topology evidence="6">Multi-pass membrane protein</topology>
    </subcellularLocation>
    <subcellularLocation>
        <location evidence="1">Membrane</location>
        <topology evidence="1">Multi-pass membrane protein</topology>
    </subcellularLocation>
</comment>
<proteinExistence type="inferred from homology"/>
<name>A0A1A6BC02_MYCGO</name>
<dbReference type="InterPro" id="IPR047817">
    <property type="entry name" value="ABC2_TM_bact-type"/>
</dbReference>
<keyword evidence="5" id="KW-0046">Antibiotic resistance</keyword>
<dbReference type="OrthoDB" id="26267at2"/>
<dbReference type="InterPro" id="IPR000412">
    <property type="entry name" value="ABC_2_transport"/>
</dbReference>
<feature type="transmembrane region" description="Helical" evidence="6">
    <location>
        <begin position="124"/>
        <end position="143"/>
    </location>
</feature>
<keyword evidence="2 6" id="KW-0812">Transmembrane</keyword>
<dbReference type="PANTHER" id="PTHR43027">
    <property type="entry name" value="DOXORUBICIN RESISTANCE ABC TRANSPORTER PERMEASE PROTEIN DRRC-RELATED"/>
    <property type="match status" value="1"/>
</dbReference>
<comment type="similarity">
    <text evidence="6">Belongs to the ABC-2 integral membrane protein family.</text>
</comment>
<dbReference type="PANTHER" id="PTHR43027:SF1">
    <property type="entry name" value="DOXORUBICIN RESISTANCE ABC TRANSPORTER PERMEASE PROTEIN DRRC-RELATED"/>
    <property type="match status" value="1"/>
</dbReference>
<feature type="domain" description="ABC transmembrane type-2" evidence="7">
    <location>
        <begin position="37"/>
        <end position="264"/>
    </location>
</feature>
<dbReference type="GO" id="GO:0043190">
    <property type="term" value="C:ATP-binding cassette (ABC) transporter complex"/>
    <property type="evidence" value="ECO:0007669"/>
    <property type="project" value="InterPro"/>
</dbReference>
<evidence type="ECO:0000256" key="1">
    <source>
        <dbReference type="ARBA" id="ARBA00004141"/>
    </source>
</evidence>
<dbReference type="Proteomes" id="UP000193928">
    <property type="component" value="Unassembled WGS sequence"/>
</dbReference>
<evidence type="ECO:0000256" key="5">
    <source>
        <dbReference type="ARBA" id="ARBA00023251"/>
    </source>
</evidence>
<dbReference type="NCBIfam" id="TIGR01248">
    <property type="entry name" value="drrC"/>
    <property type="match status" value="1"/>
</dbReference>
<dbReference type="InterPro" id="IPR005943">
    <property type="entry name" value="Daunbcin-R_C"/>
</dbReference>
<keyword evidence="6" id="KW-0813">Transport</keyword>
<dbReference type="GO" id="GO:0046677">
    <property type="term" value="P:response to antibiotic"/>
    <property type="evidence" value="ECO:0007669"/>
    <property type="project" value="UniProtKB-KW"/>
</dbReference>
<reference evidence="9 11" key="1">
    <citation type="submission" date="2016-01" db="EMBL/GenBank/DDBJ databases">
        <title>The new phylogeny of the genus Mycobacterium.</title>
        <authorList>
            <person name="Tarcisio F."/>
            <person name="Conor M."/>
            <person name="Antonella G."/>
            <person name="Elisabetta G."/>
            <person name="Giulia F.S."/>
            <person name="Sara T."/>
            <person name="Anna F."/>
            <person name="Clotilde B."/>
            <person name="Roberto B."/>
            <person name="Veronica D.S."/>
            <person name="Fabio R."/>
            <person name="Monica P."/>
            <person name="Olivier J."/>
            <person name="Enrico T."/>
            <person name="Nicola S."/>
        </authorList>
    </citation>
    <scope>NUCLEOTIDE SEQUENCE [LARGE SCALE GENOMIC DNA]</scope>
    <source>
        <strain evidence="9 11">DSM 44160</strain>
    </source>
</reference>
<dbReference type="GO" id="GO:1900753">
    <property type="term" value="P:doxorubicin transport"/>
    <property type="evidence" value="ECO:0007669"/>
    <property type="project" value="InterPro"/>
</dbReference>
<sequence length="267" mass="28504">MTAATAVRAPESSVRLLMTQTLVQTQRILTRWGRDLVTVMEALVLPVAFMLVLYIVLGNLIYAMTHDSALYSIVPLLALGGAVSGSAFVAIDLMREQQSGLLTRLWVMPVHRASGPLARIIAEAVRILVTTAVMLGAGVALGFRFRGGALATLMWLGVPVILGMAFAALTTTIALFTSKTLVVEAVELWQLLLIFFSTGLLPLNQYPHWIQPVVAHQPVSYAITAMRGLSAGGPVLSPMIATLLWSAGIAGACAVPMAIGYRRASTH</sequence>
<dbReference type="GO" id="GO:0140359">
    <property type="term" value="F:ABC-type transporter activity"/>
    <property type="evidence" value="ECO:0007669"/>
    <property type="project" value="InterPro"/>
</dbReference>
<gene>
    <name evidence="8" type="ORF">A9W98_02260</name>
    <name evidence="9" type="ORF">AWC08_15810</name>
</gene>
<evidence type="ECO:0000256" key="2">
    <source>
        <dbReference type="ARBA" id="ARBA00022692"/>
    </source>
</evidence>
<keyword evidence="6" id="KW-1003">Cell membrane</keyword>
<dbReference type="EMBL" id="MAEM01000412">
    <property type="protein sequence ID" value="OBR99810.1"/>
    <property type="molecule type" value="Genomic_DNA"/>
</dbReference>
<feature type="transmembrane region" description="Helical" evidence="6">
    <location>
        <begin position="149"/>
        <end position="176"/>
    </location>
</feature>
<dbReference type="NCBIfam" id="TIGR00025">
    <property type="entry name" value="Mtu_efflux"/>
    <property type="match status" value="1"/>
</dbReference>
<evidence type="ECO:0000256" key="4">
    <source>
        <dbReference type="ARBA" id="ARBA00023136"/>
    </source>
</evidence>
<dbReference type="PIRSF" id="PIRSF006648">
    <property type="entry name" value="DrrB"/>
    <property type="match status" value="1"/>
</dbReference>
<dbReference type="Proteomes" id="UP000093757">
    <property type="component" value="Unassembled WGS sequence"/>
</dbReference>
<feature type="transmembrane region" description="Helical" evidence="6">
    <location>
        <begin position="188"/>
        <end position="206"/>
    </location>
</feature>
<dbReference type="RefSeq" id="WP_065135831.1">
    <property type="nucleotide sequence ID" value="NZ_JACKSU010000020.1"/>
</dbReference>
<comment type="caution">
    <text evidence="8">The sequence shown here is derived from an EMBL/GenBank/DDBJ whole genome shotgun (WGS) entry which is preliminary data.</text>
</comment>
<feature type="transmembrane region" description="Helical" evidence="6">
    <location>
        <begin position="239"/>
        <end position="261"/>
    </location>
</feature>
<evidence type="ECO:0000313" key="11">
    <source>
        <dbReference type="Proteomes" id="UP000193928"/>
    </source>
</evidence>
<accession>A0A1A6BC02</accession>
<keyword evidence="11" id="KW-1185">Reference proteome</keyword>
<keyword evidence="4 6" id="KW-0472">Membrane</keyword>
<organism evidence="8 10">
    <name type="scientific">Mycobacterium gordonae</name>
    <dbReference type="NCBI Taxonomy" id="1778"/>
    <lineage>
        <taxon>Bacteria</taxon>
        <taxon>Bacillati</taxon>
        <taxon>Actinomycetota</taxon>
        <taxon>Actinomycetes</taxon>
        <taxon>Mycobacteriales</taxon>
        <taxon>Mycobacteriaceae</taxon>
        <taxon>Mycobacterium</taxon>
    </lineage>
</organism>
<dbReference type="PROSITE" id="PS51012">
    <property type="entry name" value="ABC_TM2"/>
    <property type="match status" value="1"/>
</dbReference>
<reference evidence="8 10" key="2">
    <citation type="submission" date="2016-06" db="EMBL/GenBank/DDBJ databases">
        <authorList>
            <person name="Kjaerup R.B."/>
            <person name="Dalgaard T.S."/>
            <person name="Juul-Madsen H.R."/>
        </authorList>
    </citation>
    <scope>NUCLEOTIDE SEQUENCE [LARGE SCALE GENOMIC DNA]</scope>
    <source>
        <strain evidence="8 10">1245752.6</strain>
    </source>
</reference>
<keyword evidence="3 6" id="KW-1133">Transmembrane helix</keyword>
<dbReference type="InterPro" id="IPR013525">
    <property type="entry name" value="ABC2_TM"/>
</dbReference>
<feature type="transmembrane region" description="Helical" evidence="6">
    <location>
        <begin position="36"/>
        <end position="57"/>
    </location>
</feature>
<feature type="transmembrane region" description="Helical" evidence="6">
    <location>
        <begin position="69"/>
        <end position="91"/>
    </location>
</feature>
<evidence type="ECO:0000256" key="6">
    <source>
        <dbReference type="RuleBase" id="RU361157"/>
    </source>
</evidence>
<evidence type="ECO:0000313" key="10">
    <source>
        <dbReference type="Proteomes" id="UP000093757"/>
    </source>
</evidence>
<dbReference type="InterPro" id="IPR004377">
    <property type="entry name" value="ABC_transpt_DrrB/DrrC"/>
</dbReference>
<dbReference type="Pfam" id="PF01061">
    <property type="entry name" value="ABC2_membrane"/>
    <property type="match status" value="1"/>
</dbReference>
<dbReference type="AlphaFoldDB" id="A0A1A6BC02"/>
<dbReference type="EMBL" id="LQOY01000025">
    <property type="protein sequence ID" value="ORV95015.1"/>
    <property type="molecule type" value="Genomic_DNA"/>
</dbReference>
<evidence type="ECO:0000313" key="9">
    <source>
        <dbReference type="EMBL" id="ORV95015.1"/>
    </source>
</evidence>
<protein>
    <recommendedName>
        <fullName evidence="6">Transport permease protein</fullName>
    </recommendedName>
</protein>
<dbReference type="GO" id="GO:0043215">
    <property type="term" value="P:daunorubicin transport"/>
    <property type="evidence" value="ECO:0007669"/>
    <property type="project" value="InterPro"/>
</dbReference>
<dbReference type="InterPro" id="IPR052902">
    <property type="entry name" value="ABC-2_transporter"/>
</dbReference>
<evidence type="ECO:0000259" key="7">
    <source>
        <dbReference type="PROSITE" id="PS51012"/>
    </source>
</evidence>
<evidence type="ECO:0000313" key="8">
    <source>
        <dbReference type="EMBL" id="OBR99810.1"/>
    </source>
</evidence>
<evidence type="ECO:0000256" key="3">
    <source>
        <dbReference type="ARBA" id="ARBA00022989"/>
    </source>
</evidence>